<dbReference type="Gene3D" id="2.60.40.1120">
    <property type="entry name" value="Carboxypeptidase-like, regulatory domain"/>
    <property type="match status" value="1"/>
</dbReference>
<dbReference type="RefSeq" id="WP_121847448.1">
    <property type="nucleotide sequence ID" value="NZ_CP032050.1"/>
</dbReference>
<dbReference type="SUPFAM" id="SSF56935">
    <property type="entry name" value="Porins"/>
    <property type="match status" value="1"/>
</dbReference>
<comment type="subcellular location">
    <subcellularLocation>
        <location evidence="1 7">Cell outer membrane</location>
        <topology evidence="1 7">Multi-pass membrane protein</topology>
    </subcellularLocation>
</comment>
<dbReference type="InterPro" id="IPR037066">
    <property type="entry name" value="Plug_dom_sf"/>
</dbReference>
<dbReference type="NCBIfam" id="TIGR04056">
    <property type="entry name" value="OMP_RagA_SusC"/>
    <property type="match status" value="1"/>
</dbReference>
<feature type="domain" description="TonB-dependent receptor plug" evidence="8">
    <location>
        <begin position="145"/>
        <end position="268"/>
    </location>
</feature>
<dbReference type="Gene3D" id="2.170.130.10">
    <property type="entry name" value="TonB-dependent receptor, plug domain"/>
    <property type="match status" value="1"/>
</dbReference>
<comment type="similarity">
    <text evidence="7">Belongs to the TonB-dependent receptor family.</text>
</comment>
<dbReference type="Pfam" id="PF13715">
    <property type="entry name" value="CarbopepD_reg_2"/>
    <property type="match status" value="1"/>
</dbReference>
<dbReference type="OrthoDB" id="9768177at2"/>
<dbReference type="EMBL" id="CP032050">
    <property type="protein sequence ID" value="AYN66396.1"/>
    <property type="molecule type" value="Genomic_DNA"/>
</dbReference>
<dbReference type="InterPro" id="IPR036942">
    <property type="entry name" value="Beta-barrel_TonB_sf"/>
</dbReference>
<accession>A0A3G2L2G3</accession>
<dbReference type="Gene3D" id="2.40.170.20">
    <property type="entry name" value="TonB-dependent receptor, beta-barrel domain"/>
    <property type="match status" value="1"/>
</dbReference>
<keyword evidence="10" id="KW-1185">Reference proteome</keyword>
<keyword evidence="6 7" id="KW-0998">Cell outer membrane</keyword>
<evidence type="ECO:0000259" key="8">
    <source>
        <dbReference type="Pfam" id="PF07715"/>
    </source>
</evidence>
<dbReference type="PROSITE" id="PS52016">
    <property type="entry name" value="TONB_DEPENDENT_REC_3"/>
    <property type="match status" value="1"/>
</dbReference>
<keyword evidence="4 7" id="KW-0812">Transmembrane</keyword>
<evidence type="ECO:0000256" key="3">
    <source>
        <dbReference type="ARBA" id="ARBA00022452"/>
    </source>
</evidence>
<dbReference type="Pfam" id="PF07715">
    <property type="entry name" value="Plug"/>
    <property type="match status" value="1"/>
</dbReference>
<evidence type="ECO:0000256" key="6">
    <source>
        <dbReference type="ARBA" id="ARBA00023237"/>
    </source>
</evidence>
<dbReference type="InterPro" id="IPR023996">
    <property type="entry name" value="TonB-dep_OMP_SusC/RagA"/>
</dbReference>
<dbReference type="SUPFAM" id="SSF49464">
    <property type="entry name" value="Carboxypeptidase regulatory domain-like"/>
    <property type="match status" value="1"/>
</dbReference>
<evidence type="ECO:0000256" key="1">
    <source>
        <dbReference type="ARBA" id="ARBA00004571"/>
    </source>
</evidence>
<gene>
    <name evidence="9" type="ORF">D1013_02860</name>
</gene>
<evidence type="ECO:0000256" key="7">
    <source>
        <dbReference type="PROSITE-ProRule" id="PRU01360"/>
    </source>
</evidence>
<dbReference type="InterPro" id="IPR023997">
    <property type="entry name" value="TonB-dep_OMP_SusC/RagA_CS"/>
</dbReference>
<dbReference type="NCBIfam" id="TIGR04057">
    <property type="entry name" value="SusC_RagA_signa"/>
    <property type="match status" value="1"/>
</dbReference>
<sequence length="1139" mass="126517">MQKRQKLGISEGIIPKFDFKTVLLLFLMIITLNRSSAFSSVLVTTDILSTQETITGTVSDETGFPLPGATVVEVGTSNGVSTDFDGNYSITITGDNPILEISYMGYATKRVSVNGQTTINVVLAENASELEEVVVTGLGITRAKKALGYAVATVEADALVDAAPTNFATALYGKAPGVQIAATPGGNTSAVNINIRGLNSINGSNQPLIIKDGVPIRNQDVSNADYWSNQRVEGNGLLDINPEDIENISILKGASAAALYGSEAVNGVLLITTKKGKGKGWSGEFNSVYSFDNVAYMPKWQNERGPGYPWFVSAWGDDVDADGFQYYDTNGDGTPDTKGVIGTNLNYGPRFDGQPILAWDGNVRPYTAQNSYEGLFKTAHNTRFNFGLSHVGEKANTRFSFTRLDNQAVTPNSSNYNNTFSLNSNIDWTDNFRTQVVVDYYNKKVYNRPYKIDRIVNNFGGMMNRFDNADWYTDHYQTSLGYRYVLGSAQSFTPNENLTIPGYRGDILDYYWRINRHQYEEASDRVIAAVTLEYDFLKDFNFRARASHDFTSEYTEDKNPTEIPLVYNNTTGMFRMRQKKDNVKYGELLLTYNKAINDDFSVLARLGYNAEERTNRLTQLQTVGGLTVENWYDMSASRLQPTIADLKNWNNRDNYLRDGVFGTLNLDYKGMLYLEGTIRKDRISTVPAEYNGFTYPSVNGSFVVSEAFELPQSIDLFKVRGSWGVVGNAPGLYQANIAYTQLGLSGSETIYTTLPTQYGNDKIRPEEKHEIEFGLELRMFKNRLGLDVSYYDAEIRDQILQYTLPRSTGAQSVLANIGVLGNKGLEVGLNGTPIRTSDIDWNVGINFSRNKNTVKKLTGDSDKLVHKDQDGSAVQLVSQVGEAMGDIMVHPLLTDANGNNVVSDNGLYLVDADQWVKAGNVNPDFIGGIWSNLSIKNFTLDFSIDYSWGGDIMPKGYYWMVGRGLTEESLAWSDSARGGLSYYPSQDGDNVQLIQTNAAQGPAGERVYNDGIILDGVKADGTPNDIVVSNPEYFWTVYNWGGPAYSPNTRYDLFVRENNYLKMREISIGYSIPKEVVEKTGLSSINLSVFGRNLFYLYRSIKEVDGEGVTVGTDWQENWYNGANGWTSKTVGLQLRARF</sequence>
<reference evidence="9 10" key="1">
    <citation type="submission" date="2018-08" db="EMBL/GenBank/DDBJ databases">
        <title>The reduced genetic potential of extracellular carbohydrate catabolism in Euzebyella marina RN62, a Flavobacteriia bacterium isolated from the hadal water.</title>
        <authorList>
            <person name="Xue C."/>
        </authorList>
    </citation>
    <scope>NUCLEOTIDE SEQUENCE [LARGE SCALE GENOMIC DNA]</scope>
    <source>
        <strain evidence="9 10">RN62</strain>
    </source>
</reference>
<keyword evidence="5 7" id="KW-0472">Membrane</keyword>
<evidence type="ECO:0000256" key="2">
    <source>
        <dbReference type="ARBA" id="ARBA00022448"/>
    </source>
</evidence>
<dbReference type="InterPro" id="IPR039426">
    <property type="entry name" value="TonB-dep_rcpt-like"/>
</dbReference>
<evidence type="ECO:0000256" key="5">
    <source>
        <dbReference type="ARBA" id="ARBA00023136"/>
    </source>
</evidence>
<dbReference type="InterPro" id="IPR012910">
    <property type="entry name" value="Plug_dom"/>
</dbReference>
<dbReference type="InterPro" id="IPR008969">
    <property type="entry name" value="CarboxyPept-like_regulatory"/>
</dbReference>
<keyword evidence="3 7" id="KW-1134">Transmembrane beta strand</keyword>
<name>A0A3G2L2G3_9FLAO</name>
<evidence type="ECO:0000313" key="10">
    <source>
        <dbReference type="Proteomes" id="UP000276309"/>
    </source>
</evidence>
<dbReference type="Proteomes" id="UP000276309">
    <property type="component" value="Chromosome"/>
</dbReference>
<dbReference type="GO" id="GO:0009279">
    <property type="term" value="C:cell outer membrane"/>
    <property type="evidence" value="ECO:0007669"/>
    <property type="project" value="UniProtKB-SubCell"/>
</dbReference>
<dbReference type="KEGG" id="emar:D1013_02860"/>
<protein>
    <submittedName>
        <fullName evidence="9">SusC/RagA family TonB-linked outer membrane protein</fullName>
    </submittedName>
</protein>
<keyword evidence="2 7" id="KW-0813">Transport</keyword>
<dbReference type="AlphaFoldDB" id="A0A3G2L2G3"/>
<evidence type="ECO:0000313" key="9">
    <source>
        <dbReference type="EMBL" id="AYN66396.1"/>
    </source>
</evidence>
<evidence type="ECO:0000256" key="4">
    <source>
        <dbReference type="ARBA" id="ARBA00022692"/>
    </source>
</evidence>
<proteinExistence type="inferred from homology"/>
<organism evidence="9 10">
    <name type="scientific">Euzebyella marina</name>
    <dbReference type="NCBI Taxonomy" id="1761453"/>
    <lineage>
        <taxon>Bacteria</taxon>
        <taxon>Pseudomonadati</taxon>
        <taxon>Bacteroidota</taxon>
        <taxon>Flavobacteriia</taxon>
        <taxon>Flavobacteriales</taxon>
        <taxon>Flavobacteriaceae</taxon>
        <taxon>Euzebyella</taxon>
    </lineage>
</organism>